<feature type="compositionally biased region" description="Basic and acidic residues" evidence="1">
    <location>
        <begin position="1"/>
        <end position="22"/>
    </location>
</feature>
<dbReference type="PANTHER" id="PTHR33065:SF131">
    <property type="entry name" value="EXPRESSED PROTEIN"/>
    <property type="match status" value="1"/>
</dbReference>
<reference evidence="3" key="1">
    <citation type="journal article" date="2019" name="BMC Genomics">
        <title>A new reference genome for Sorghum bicolor reveals high levels of sequence similarity between sweet and grain genotypes: implications for the genetics of sugar metabolism.</title>
        <authorList>
            <person name="Cooper E.A."/>
            <person name="Brenton Z.W."/>
            <person name="Flinn B.S."/>
            <person name="Jenkins J."/>
            <person name="Shu S."/>
            <person name="Flowers D."/>
            <person name="Luo F."/>
            <person name="Wang Y."/>
            <person name="Xia P."/>
            <person name="Barry K."/>
            <person name="Daum C."/>
            <person name="Lipzen A."/>
            <person name="Yoshinaga Y."/>
            <person name="Schmutz J."/>
            <person name="Saski C."/>
            <person name="Vermerris W."/>
            <person name="Kresovich S."/>
        </authorList>
    </citation>
    <scope>NUCLEOTIDE SEQUENCE</scope>
</reference>
<dbReference type="AlphaFoldDB" id="A0A921QG77"/>
<reference evidence="3" key="2">
    <citation type="submission" date="2020-10" db="EMBL/GenBank/DDBJ databases">
        <authorList>
            <person name="Cooper E.A."/>
            <person name="Brenton Z.W."/>
            <person name="Flinn B.S."/>
            <person name="Jenkins J."/>
            <person name="Shu S."/>
            <person name="Flowers D."/>
            <person name="Luo F."/>
            <person name="Wang Y."/>
            <person name="Xia P."/>
            <person name="Barry K."/>
            <person name="Daum C."/>
            <person name="Lipzen A."/>
            <person name="Yoshinaga Y."/>
            <person name="Schmutz J."/>
            <person name="Saski C."/>
            <person name="Vermerris W."/>
            <person name="Kresovich S."/>
        </authorList>
    </citation>
    <scope>NUCLEOTIDE SEQUENCE</scope>
</reference>
<feature type="region of interest" description="Disordered" evidence="1">
    <location>
        <begin position="1"/>
        <end position="45"/>
    </location>
</feature>
<dbReference type="PANTHER" id="PTHR33065">
    <property type="entry name" value="OS07G0486400 PROTEIN"/>
    <property type="match status" value="1"/>
</dbReference>
<sequence length="368" mass="40975">MEALDLEVKRGESEQSHERSDLETTVAAEMVSGGDAKRPRKGNNDHHAMEVVEEEEEDGEMGAYEIFEIHRKDWIASYGKNDAAAFYKPTELLPMRHTDGPVIPFFVTPMDTMEIFLVKVAHLTDGLQWPLDVYGDVAVRDSLDWKRNYLFCRDRNNCQTLTSSQDSLLELTGPSRAVMLLDGPIFEIDLKVKGKGSSALSEDDKVLCLDYFGYNCIAYRGSSSYAKTKEVPSESCAMEFRFAHIINSVEATVTAHITNASCSFSARFSAHTTSIGEDVVLLDTRGQEVVPVKDGEITLRRRVVVVEDHHQGQLILGLDAVLFGGDTGETTAVSQKLTYYPRSALRSVAYFDVGLVRIKMCVAWSLLP</sequence>
<comment type="caution">
    <text evidence="3">The sequence shown here is derived from an EMBL/GenBank/DDBJ whole genome shotgun (WGS) entry which is preliminary data.</text>
</comment>
<evidence type="ECO:0000313" key="3">
    <source>
        <dbReference type="EMBL" id="KAG0520252.1"/>
    </source>
</evidence>
<dbReference type="Proteomes" id="UP000807115">
    <property type="component" value="Chromosome 8"/>
</dbReference>
<dbReference type="EMBL" id="CM027687">
    <property type="protein sequence ID" value="KAG0520252.1"/>
    <property type="molecule type" value="Genomic_DNA"/>
</dbReference>
<protein>
    <recommendedName>
        <fullName evidence="2">DUF6598 domain-containing protein</fullName>
    </recommendedName>
</protein>
<name>A0A921QG77_SORBI</name>
<evidence type="ECO:0000256" key="1">
    <source>
        <dbReference type="SAM" id="MobiDB-lite"/>
    </source>
</evidence>
<dbReference type="Pfam" id="PF20241">
    <property type="entry name" value="DUF6598"/>
    <property type="match status" value="1"/>
</dbReference>
<dbReference type="InterPro" id="IPR046533">
    <property type="entry name" value="DUF6598"/>
</dbReference>
<feature type="domain" description="DUF6598" evidence="2">
    <location>
        <begin position="112"/>
        <end position="360"/>
    </location>
</feature>
<evidence type="ECO:0000313" key="4">
    <source>
        <dbReference type="Proteomes" id="UP000807115"/>
    </source>
</evidence>
<gene>
    <name evidence="3" type="ORF">BDA96_08G057900</name>
</gene>
<evidence type="ECO:0000259" key="2">
    <source>
        <dbReference type="Pfam" id="PF20241"/>
    </source>
</evidence>
<proteinExistence type="predicted"/>
<accession>A0A921QG77</accession>
<organism evidence="3 4">
    <name type="scientific">Sorghum bicolor</name>
    <name type="common">Sorghum</name>
    <name type="synonym">Sorghum vulgare</name>
    <dbReference type="NCBI Taxonomy" id="4558"/>
    <lineage>
        <taxon>Eukaryota</taxon>
        <taxon>Viridiplantae</taxon>
        <taxon>Streptophyta</taxon>
        <taxon>Embryophyta</taxon>
        <taxon>Tracheophyta</taxon>
        <taxon>Spermatophyta</taxon>
        <taxon>Magnoliopsida</taxon>
        <taxon>Liliopsida</taxon>
        <taxon>Poales</taxon>
        <taxon>Poaceae</taxon>
        <taxon>PACMAD clade</taxon>
        <taxon>Panicoideae</taxon>
        <taxon>Andropogonodae</taxon>
        <taxon>Andropogoneae</taxon>
        <taxon>Sorghinae</taxon>
        <taxon>Sorghum</taxon>
    </lineage>
</organism>